<dbReference type="CDD" id="cd22573">
    <property type="entry name" value="RMP1_RBD"/>
    <property type="match status" value="1"/>
</dbReference>
<keyword evidence="4" id="KW-1185">Reference proteome</keyword>
<dbReference type="STRING" id="1531966.A0A0A1SVC1"/>
<dbReference type="Pfam" id="PF20945">
    <property type="entry name" value="RMP1"/>
    <property type="match status" value="1"/>
</dbReference>
<dbReference type="AlphaFoldDB" id="A0A0A1SVC1"/>
<dbReference type="InterPro" id="IPR047204">
    <property type="entry name" value="RMP1_RBD"/>
</dbReference>
<sequence length="233" mass="25359">MTQREGTRGINRPSPVACNDACSKLASILPILEAFNHRHRNQHSASHWWKAFNILRRQLRKLCETLHLAIGYQGRKQERHLAMVSAQSQHIAHVVIPQSYPAITQLAADNQHAALGIALMAAIAGVHSALVGLLPEEETAGADTTKQKINTEMRPAESSNDGDKGVTISRSQFTTAHEVAPDRKRKATSTLVAAEDKTASTQAIGSKEKDKSSRKKKKPKKGGDAFSSLFGSL</sequence>
<proteinExistence type="predicted"/>
<accession>A0A0A1SVC1</accession>
<dbReference type="GO" id="GO:0000172">
    <property type="term" value="C:ribonuclease MRP complex"/>
    <property type="evidence" value="ECO:0007669"/>
    <property type="project" value="InterPro"/>
</dbReference>
<organism evidence="3 4">
    <name type="scientific">[Torrubiella] hemipterigena</name>
    <dbReference type="NCBI Taxonomy" id="1531966"/>
    <lineage>
        <taxon>Eukaryota</taxon>
        <taxon>Fungi</taxon>
        <taxon>Dikarya</taxon>
        <taxon>Ascomycota</taxon>
        <taxon>Pezizomycotina</taxon>
        <taxon>Sordariomycetes</taxon>
        <taxon>Hypocreomycetidae</taxon>
        <taxon>Hypocreales</taxon>
        <taxon>Clavicipitaceae</taxon>
        <taxon>Clavicipitaceae incertae sedis</taxon>
        <taxon>'Torrubiella' clade</taxon>
    </lineage>
</organism>
<dbReference type="PANTHER" id="PTHR37792">
    <property type="entry name" value="RIBONUCLEASE MRP PROTEIN SUBUNIT RMP1"/>
    <property type="match status" value="1"/>
</dbReference>
<dbReference type="PANTHER" id="PTHR37792:SF1">
    <property type="entry name" value="RIBONUCLEASE MRP PROTEIN SUBUNIT RMP1"/>
    <property type="match status" value="1"/>
</dbReference>
<dbReference type="GO" id="GO:0042134">
    <property type="term" value="F:rRNA primary transcript binding"/>
    <property type="evidence" value="ECO:0007669"/>
    <property type="project" value="InterPro"/>
</dbReference>
<reference evidence="3 4" key="1">
    <citation type="journal article" date="2015" name="Genome Announc.">
        <title>Draft Genome Sequence and Gene Annotation of the Entomopathogenic Fungus Verticillium hemipterigenum.</title>
        <authorList>
            <person name="Horn F."/>
            <person name="Habel A."/>
            <person name="Scharf D.H."/>
            <person name="Dworschak J."/>
            <person name="Brakhage A.A."/>
            <person name="Guthke R."/>
            <person name="Hertweck C."/>
            <person name="Linde J."/>
        </authorList>
    </citation>
    <scope>NUCLEOTIDE SEQUENCE [LARGE SCALE GENOMIC DNA]</scope>
</reference>
<gene>
    <name evidence="3" type="ORF">VHEMI04470</name>
</gene>
<dbReference type="EMBL" id="CDHN01000002">
    <property type="protein sequence ID" value="CEJ87633.1"/>
    <property type="molecule type" value="Genomic_DNA"/>
</dbReference>
<dbReference type="OrthoDB" id="5414547at2759"/>
<evidence type="ECO:0000259" key="2">
    <source>
        <dbReference type="Pfam" id="PF20945"/>
    </source>
</evidence>
<dbReference type="InterPro" id="IPR047205">
    <property type="entry name" value="RMP1"/>
</dbReference>
<evidence type="ECO:0000256" key="1">
    <source>
        <dbReference type="SAM" id="MobiDB-lite"/>
    </source>
</evidence>
<feature type="region of interest" description="Disordered" evidence="1">
    <location>
        <begin position="140"/>
        <end position="233"/>
    </location>
</feature>
<feature type="compositionally biased region" description="Basic and acidic residues" evidence="1">
    <location>
        <begin position="145"/>
        <end position="155"/>
    </location>
</feature>
<evidence type="ECO:0000313" key="4">
    <source>
        <dbReference type="Proteomes" id="UP000039046"/>
    </source>
</evidence>
<dbReference type="GO" id="GO:0000294">
    <property type="term" value="P:nuclear-transcribed mRNA catabolic process, RNase MRP-dependent"/>
    <property type="evidence" value="ECO:0007669"/>
    <property type="project" value="TreeGrafter"/>
</dbReference>
<protein>
    <recommendedName>
        <fullName evidence="2">RNase MRP protein 1 RNA binding domain-containing protein</fullName>
    </recommendedName>
</protein>
<evidence type="ECO:0000313" key="3">
    <source>
        <dbReference type="EMBL" id="CEJ87633.1"/>
    </source>
</evidence>
<feature type="domain" description="RNase MRP protein 1 RNA binding" evidence="2">
    <location>
        <begin position="31"/>
        <end position="124"/>
    </location>
</feature>
<dbReference type="HOGENOM" id="CLU_031977_0_0_1"/>
<name>A0A0A1SVC1_9HYPO</name>
<dbReference type="GO" id="GO:0000466">
    <property type="term" value="P:maturation of 5.8S rRNA from tricistronic rRNA transcript (SSU-rRNA, 5.8S rRNA, LSU-rRNA)"/>
    <property type="evidence" value="ECO:0007669"/>
    <property type="project" value="TreeGrafter"/>
</dbReference>
<dbReference type="Proteomes" id="UP000039046">
    <property type="component" value="Unassembled WGS sequence"/>
</dbReference>